<feature type="compositionally biased region" description="Basic and acidic residues" evidence="1">
    <location>
        <begin position="156"/>
        <end position="168"/>
    </location>
</feature>
<evidence type="ECO:0000313" key="4">
    <source>
        <dbReference type="Proteomes" id="UP000215559"/>
    </source>
</evidence>
<dbReference type="PANTHER" id="PTHR47957">
    <property type="entry name" value="ATP-DEPENDENT HELICASE HRQ1"/>
    <property type="match status" value="1"/>
</dbReference>
<sequence>MHLGHTFRTDVLVLSLKSFNFDTNRMDDSFWYSLLYSILEGTSQALGIRRRDIDGCLYPIEEGRALVLFDAVPGGAGHVKRVADQQNLQEVLKCALSRVKNCSCGPETSCLDCLRNYQNQFCHDLLKRGVVADFLSANLGSVLGDKGTQYPSQPMKIDKKDEQMKSDG</sequence>
<dbReference type="PANTHER" id="PTHR47957:SF3">
    <property type="entry name" value="ATP-DEPENDENT HELICASE HRQ1"/>
    <property type="match status" value="1"/>
</dbReference>
<dbReference type="GO" id="GO:0043138">
    <property type="term" value="F:3'-5' DNA helicase activity"/>
    <property type="evidence" value="ECO:0007669"/>
    <property type="project" value="TreeGrafter"/>
</dbReference>
<dbReference type="GO" id="GO:0006289">
    <property type="term" value="P:nucleotide-excision repair"/>
    <property type="evidence" value="ECO:0007669"/>
    <property type="project" value="TreeGrafter"/>
</dbReference>
<evidence type="ECO:0000313" key="3">
    <source>
        <dbReference type="EMBL" id="OYD17071.1"/>
    </source>
</evidence>
<feature type="region of interest" description="Disordered" evidence="1">
    <location>
        <begin position="146"/>
        <end position="168"/>
    </location>
</feature>
<gene>
    <name evidence="3" type="ORF">CH330_00945</name>
</gene>
<comment type="caution">
    <text evidence="3">The sequence shown here is derived from an EMBL/GenBank/DDBJ whole genome shotgun (WGS) entry which is preliminary data.</text>
</comment>
<dbReference type="EMBL" id="NOZP01000022">
    <property type="protein sequence ID" value="OYD17071.1"/>
    <property type="molecule type" value="Genomic_DNA"/>
</dbReference>
<dbReference type="AlphaFoldDB" id="A0A235BXT9"/>
<name>A0A235BXT9_UNCW3</name>
<accession>A0A235BXT9</accession>
<dbReference type="Pfam" id="PF09369">
    <property type="entry name" value="MZB"/>
    <property type="match status" value="1"/>
</dbReference>
<proteinExistence type="predicted"/>
<evidence type="ECO:0000256" key="1">
    <source>
        <dbReference type="SAM" id="MobiDB-lite"/>
    </source>
</evidence>
<protein>
    <recommendedName>
        <fullName evidence="2">MrfA-like Zn-binding domain-containing protein</fullName>
    </recommendedName>
</protein>
<reference evidence="3 4" key="1">
    <citation type="submission" date="2017-07" db="EMBL/GenBank/DDBJ databases">
        <title>Recovery of genomes from metagenomes via a dereplication, aggregation, and scoring strategy.</title>
        <authorList>
            <person name="Sieber C.M."/>
            <person name="Probst A.J."/>
            <person name="Sharrar A."/>
            <person name="Thomas B.C."/>
            <person name="Hess M."/>
            <person name="Tringe S.G."/>
            <person name="Banfield J.F."/>
        </authorList>
    </citation>
    <scope>NUCLEOTIDE SEQUENCE [LARGE SCALE GENOMIC DNA]</scope>
    <source>
        <strain evidence="3">JGI_Cruoil_03_51_56</strain>
    </source>
</reference>
<organism evidence="3 4">
    <name type="scientific">candidate division WOR-3 bacterium JGI_Cruoil_03_51_56</name>
    <dbReference type="NCBI Taxonomy" id="1973747"/>
    <lineage>
        <taxon>Bacteria</taxon>
        <taxon>Bacteria division WOR-3</taxon>
    </lineage>
</organism>
<dbReference type="Proteomes" id="UP000215559">
    <property type="component" value="Unassembled WGS sequence"/>
</dbReference>
<dbReference type="InterPro" id="IPR018973">
    <property type="entry name" value="MZB"/>
</dbReference>
<evidence type="ECO:0000259" key="2">
    <source>
        <dbReference type="Pfam" id="PF09369"/>
    </source>
</evidence>
<feature type="domain" description="MrfA-like Zn-binding" evidence="2">
    <location>
        <begin position="36"/>
        <end position="114"/>
    </location>
</feature>
<dbReference type="GO" id="GO:0036297">
    <property type="term" value="P:interstrand cross-link repair"/>
    <property type="evidence" value="ECO:0007669"/>
    <property type="project" value="TreeGrafter"/>
</dbReference>